<keyword evidence="1" id="KW-0472">Membrane</keyword>
<evidence type="ECO:0000256" key="1">
    <source>
        <dbReference type="SAM" id="Phobius"/>
    </source>
</evidence>
<proteinExistence type="predicted"/>
<comment type="caution">
    <text evidence="3">The sequence shown here is derived from an EMBL/GenBank/DDBJ whole genome shotgun (WGS) entry which is preliminary data.</text>
</comment>
<reference evidence="3" key="1">
    <citation type="submission" date="2021-11" db="EMBL/GenBank/DDBJ databases">
        <title>The complete genome of Massilia sp sp. G4R7.</title>
        <authorList>
            <person name="Liu L."/>
            <person name="Yue J."/>
            <person name="Yuan J."/>
            <person name="Yang F."/>
            <person name="Li L."/>
        </authorList>
    </citation>
    <scope>NUCLEOTIDE SEQUENCE</scope>
    <source>
        <strain evidence="3">G4R7</strain>
    </source>
</reference>
<evidence type="ECO:0000256" key="2">
    <source>
        <dbReference type="SAM" id="SignalP"/>
    </source>
</evidence>
<protein>
    <submittedName>
        <fullName evidence="3">DUF2167 domain-containing protein</fullName>
    </submittedName>
</protein>
<evidence type="ECO:0000313" key="3">
    <source>
        <dbReference type="EMBL" id="MCD2515459.1"/>
    </source>
</evidence>
<dbReference type="InterPro" id="IPR018682">
    <property type="entry name" value="DUF2167_membr"/>
</dbReference>
<feature type="chain" id="PRO_5045090520" evidence="2">
    <location>
        <begin position="19"/>
        <end position="309"/>
    </location>
</feature>
<keyword evidence="4" id="KW-1185">Reference proteome</keyword>
<keyword evidence="2" id="KW-0732">Signal</keyword>
<keyword evidence="1" id="KW-1133">Transmembrane helix</keyword>
<dbReference type="RefSeq" id="WP_231056766.1">
    <property type="nucleotide sequence ID" value="NZ_JAJNOC010000001.1"/>
</dbReference>
<sequence length="309" mass="33496">MQRLLLAVMLCLTLGAYAAEPPAAPKEPQQTAEQFLASLDFQKGRITLPGNIATLDLPPAFRYLAPADTARLLEQGWGNPPGGATLGMIVPAEVSPLSEEGWGVVVTYDKDGHVKDDDADSIDYADLLKEIQEGMVEDNKARKEQGYPAMTIVGWAEKPHYDKAQHKLYWAKELHTEGSDANGLNYNIRVLGREGVLVLNAVAGLDQLAKVRTEMQQVTAFTNFNPGHRYADFNAQTDKVAEYGIAALVAGGVAAKLGFFGKLVALLVAFKKLIILGFAALASLLWKFFKREKPAAPAPAVSLEKDPHA</sequence>
<dbReference type="Pfam" id="PF09935">
    <property type="entry name" value="DUF2167"/>
    <property type="match status" value="1"/>
</dbReference>
<feature type="signal peptide" evidence="2">
    <location>
        <begin position="1"/>
        <end position="18"/>
    </location>
</feature>
<organism evidence="3 4">
    <name type="scientific">Massilia phyllostachyos</name>
    <dbReference type="NCBI Taxonomy" id="2898585"/>
    <lineage>
        <taxon>Bacteria</taxon>
        <taxon>Pseudomonadati</taxon>
        <taxon>Pseudomonadota</taxon>
        <taxon>Betaproteobacteria</taxon>
        <taxon>Burkholderiales</taxon>
        <taxon>Oxalobacteraceae</taxon>
        <taxon>Telluria group</taxon>
        <taxon>Massilia</taxon>
    </lineage>
</organism>
<keyword evidence="1" id="KW-0812">Transmembrane</keyword>
<dbReference type="EMBL" id="JAJNOC010000001">
    <property type="protein sequence ID" value="MCD2515459.1"/>
    <property type="molecule type" value="Genomic_DNA"/>
</dbReference>
<name>A0ABS8Q128_9BURK</name>
<accession>A0ABS8Q128</accession>
<evidence type="ECO:0000313" key="4">
    <source>
        <dbReference type="Proteomes" id="UP001179361"/>
    </source>
</evidence>
<dbReference type="Proteomes" id="UP001179361">
    <property type="component" value="Unassembled WGS sequence"/>
</dbReference>
<feature type="transmembrane region" description="Helical" evidence="1">
    <location>
        <begin position="263"/>
        <end position="286"/>
    </location>
</feature>
<gene>
    <name evidence="3" type="ORF">LQ564_03935</name>
</gene>